<dbReference type="NCBIfam" id="NF038110">
    <property type="entry name" value="Lys_methyl_FliB"/>
    <property type="match status" value="1"/>
</dbReference>
<reference evidence="1 2" key="1">
    <citation type="submission" date="2018-09" db="EMBL/GenBank/DDBJ databases">
        <authorList>
            <person name="Livingstone P.G."/>
            <person name="Whitworth D.E."/>
        </authorList>
    </citation>
    <scope>NUCLEOTIDE SEQUENCE [LARGE SCALE GENOMIC DNA]</scope>
    <source>
        <strain evidence="1 2">CA031B</strain>
    </source>
</reference>
<dbReference type="EMBL" id="RAWI01000286">
    <property type="protein sequence ID" value="RKH97978.1"/>
    <property type="molecule type" value="Genomic_DNA"/>
</dbReference>
<sequence>MTASALRYMARFRCIAEACEDTCCAGLTVPISESRWSLLRQKVAGGPDEARVAALITPNPDGATGQQAGILGKRADGHCAFLDETKLCSLQSRYGEAVLPDGCSVFPRVLTRWGAQVEMAGSLACPETARLCLLAEDALVREPVPEAQALRPQMARQVASGADAWTAHADVVREAMLRLLARSDVPFAARLYALGRMALDLGDFYFPGTTAFTDDAAKTAAASDATQEPLPTAEARLADILRTYDATDTLHTLRDQLEALELPGGPWAGICAAVLRSREAHVGSQRYLSLVRDVRASYGGADTAPDDAWRLHVTRREALASLHGERVHQYFLNHALNHVLRHPFTEAPSLLNAVFLLVLRASVVRYVLLGHPAVVALLDTPGTPVATLDAAAVESFQLVAKHVEQAPQFLDFAQGLAGEGPETFARLLILVKGL</sequence>
<protein>
    <submittedName>
        <fullName evidence="1">Flagellar protein FliB</fullName>
    </submittedName>
</protein>
<accession>A0ABX9QCK8</accession>
<evidence type="ECO:0000313" key="2">
    <source>
        <dbReference type="Proteomes" id="UP000278907"/>
    </source>
</evidence>
<keyword evidence="2" id="KW-1185">Reference proteome</keyword>
<name>A0ABX9QCK8_9BACT</name>
<gene>
    <name evidence="1" type="ORF">D7Y13_29120</name>
</gene>
<keyword evidence="1" id="KW-0966">Cell projection</keyword>
<dbReference type="RefSeq" id="WP_120585043.1">
    <property type="nucleotide sequence ID" value="NZ_RAWI01000286.1"/>
</dbReference>
<evidence type="ECO:0000313" key="1">
    <source>
        <dbReference type="EMBL" id="RKH97978.1"/>
    </source>
</evidence>
<keyword evidence="1" id="KW-0969">Cilium</keyword>
<organism evidence="1 2">
    <name type="scientific">Corallococcus praedator</name>
    <dbReference type="NCBI Taxonomy" id="2316724"/>
    <lineage>
        <taxon>Bacteria</taxon>
        <taxon>Pseudomonadati</taxon>
        <taxon>Myxococcota</taxon>
        <taxon>Myxococcia</taxon>
        <taxon>Myxococcales</taxon>
        <taxon>Cystobacterineae</taxon>
        <taxon>Myxococcaceae</taxon>
        <taxon>Corallococcus</taxon>
    </lineage>
</organism>
<proteinExistence type="predicted"/>
<comment type="caution">
    <text evidence="1">The sequence shown here is derived from an EMBL/GenBank/DDBJ whole genome shotgun (WGS) entry which is preliminary data.</text>
</comment>
<keyword evidence="1" id="KW-0282">Flagellum</keyword>
<dbReference type="Proteomes" id="UP000278907">
    <property type="component" value="Unassembled WGS sequence"/>
</dbReference>